<gene>
    <name evidence="15" type="ORF">ASIM_LOCUS11817</name>
</gene>
<evidence type="ECO:0000313" key="15">
    <source>
        <dbReference type="EMBL" id="VDK45887.1"/>
    </source>
</evidence>
<keyword evidence="9 10" id="KW-0067">ATP-binding</keyword>
<dbReference type="EC" id="2.7.1.107" evidence="10"/>
<dbReference type="SMART" id="SM00045">
    <property type="entry name" value="DAGKa"/>
    <property type="match status" value="1"/>
</dbReference>
<reference evidence="15 16" key="2">
    <citation type="submission" date="2018-11" db="EMBL/GenBank/DDBJ databases">
        <authorList>
            <consortium name="Pathogen Informatics"/>
        </authorList>
    </citation>
    <scope>NUCLEOTIDE SEQUENCE [LARGE SCALE GENOMIC DNA]</scope>
</reference>
<evidence type="ECO:0000259" key="13">
    <source>
        <dbReference type="PROSITE" id="PS50081"/>
    </source>
</evidence>
<dbReference type="InterPro" id="IPR016064">
    <property type="entry name" value="NAD/diacylglycerol_kinase_sf"/>
</dbReference>
<keyword evidence="4" id="KW-0479">Metal-binding</keyword>
<dbReference type="InterPro" id="IPR001206">
    <property type="entry name" value="Diacylglycerol_kinase_cat_dom"/>
</dbReference>
<dbReference type="GO" id="GO:0004143">
    <property type="term" value="F:ATP-dependent diacylglycerol kinase activity"/>
    <property type="evidence" value="ECO:0007669"/>
    <property type="project" value="UniProtKB-EC"/>
</dbReference>
<comment type="similarity">
    <text evidence="2 10">Belongs to the eukaryotic diacylglycerol kinase family.</text>
</comment>
<evidence type="ECO:0000256" key="1">
    <source>
        <dbReference type="ARBA" id="ARBA00001383"/>
    </source>
</evidence>
<name>A0A0M3JVT5_ANISI</name>
<dbReference type="PANTHER" id="PTHR11255:SF118">
    <property type="entry name" value="DIACYLGLYCEROL KINASE EPSILON"/>
    <property type="match status" value="1"/>
</dbReference>
<keyword evidence="3 10" id="KW-0808">Transferase</keyword>
<reference evidence="17" key="1">
    <citation type="submission" date="2017-02" db="UniProtKB">
        <authorList>
            <consortium name="WormBaseParasite"/>
        </authorList>
    </citation>
    <scope>IDENTIFICATION</scope>
</reference>
<evidence type="ECO:0000256" key="10">
    <source>
        <dbReference type="RuleBase" id="RU361128"/>
    </source>
</evidence>
<keyword evidence="12" id="KW-0812">Transmembrane</keyword>
<keyword evidence="16" id="KW-1185">Reference proteome</keyword>
<evidence type="ECO:0000256" key="11">
    <source>
        <dbReference type="SAM" id="MobiDB-lite"/>
    </source>
</evidence>
<evidence type="ECO:0000259" key="14">
    <source>
        <dbReference type="PROSITE" id="PS50146"/>
    </source>
</evidence>
<dbReference type="SUPFAM" id="SSF111331">
    <property type="entry name" value="NAD kinase/diacylglycerol kinase-like"/>
    <property type="match status" value="1"/>
</dbReference>
<evidence type="ECO:0000256" key="5">
    <source>
        <dbReference type="ARBA" id="ARBA00022737"/>
    </source>
</evidence>
<protein>
    <recommendedName>
        <fullName evidence="10">Diacylglycerol kinase</fullName>
        <shortName evidence="10">DAG kinase</shortName>
        <ecNumber evidence="10">2.7.1.107</ecNumber>
    </recommendedName>
</protein>
<feature type="domain" description="DAGKc" evidence="14">
    <location>
        <begin position="188"/>
        <end position="323"/>
    </location>
</feature>
<dbReference type="PROSITE" id="PS50146">
    <property type="entry name" value="DAGK"/>
    <property type="match status" value="1"/>
</dbReference>
<comment type="catalytic activity">
    <reaction evidence="1 10">
        <text>a 1,2-diacyl-sn-glycerol + ATP = a 1,2-diacyl-sn-glycero-3-phosphate + ADP + H(+)</text>
        <dbReference type="Rhea" id="RHEA:10272"/>
        <dbReference type="ChEBI" id="CHEBI:15378"/>
        <dbReference type="ChEBI" id="CHEBI:17815"/>
        <dbReference type="ChEBI" id="CHEBI:30616"/>
        <dbReference type="ChEBI" id="CHEBI:58608"/>
        <dbReference type="ChEBI" id="CHEBI:456216"/>
        <dbReference type="EC" id="2.7.1.107"/>
    </reaction>
</comment>
<evidence type="ECO:0000313" key="16">
    <source>
        <dbReference type="Proteomes" id="UP000267096"/>
    </source>
</evidence>
<keyword evidence="12" id="KW-1133">Transmembrane helix</keyword>
<dbReference type="GO" id="GO:0046872">
    <property type="term" value="F:metal ion binding"/>
    <property type="evidence" value="ECO:0007669"/>
    <property type="project" value="UniProtKB-KW"/>
</dbReference>
<dbReference type="SUPFAM" id="SSF57889">
    <property type="entry name" value="Cysteine-rich domain"/>
    <property type="match status" value="1"/>
</dbReference>
<dbReference type="InterPro" id="IPR002219">
    <property type="entry name" value="PKC_DAG/PE"/>
</dbReference>
<dbReference type="GO" id="GO:0016020">
    <property type="term" value="C:membrane"/>
    <property type="evidence" value="ECO:0007669"/>
    <property type="project" value="TreeGrafter"/>
</dbReference>
<sequence>MIWPLIIISLILFIGTQFLRRILRPRVIEYDTTDADVSSSSCLSVSFLFTLECNAIFVVLWLIQKRAFIHCRQPLRAIIISGFEKYFYKIIFFHVKFKVRGNLPSCSICVSCEEMCGDGVGLIDYRCALCQATVHADCKYSVGERCNLGVNRDFIIPPNCVTVRRAGNRRYKQLVIESITLPNFTTASSWRPIFVLVNPRSGGAEGFAILQTFRRYLHPVQVINVDSVSVYTAFRWIEVNPKINCYVLVAGGDGTVSLVLDAIGNLHRKPPVAILPLGTGNDLSRVLGWGSAHSGSIDFSKICSELRNSSVTALDRWSVTVIHRRRLGVRPKNKRLSMVNYISIGVDACVTYGRLLLFFKILFFVNVDDNNVYSGMQSTRSSIPRLFSSRLLNKLLFFTYGTKDVLEHACADLEQKVELTVDGVVVELPPLEGITILNIPYWGAGVRPWPDLPHMPQAISDKKLEVFGVRSSFHIAQMQVGVSKCVPLAQGSELKIRLFDSDSAIPMQCDGEAWIQHAGNSIRNDSSGNDGDSSSKSSFYL</sequence>
<dbReference type="InterPro" id="IPR037607">
    <property type="entry name" value="DGK"/>
</dbReference>
<evidence type="ECO:0000313" key="17">
    <source>
        <dbReference type="WBParaSite" id="ASIM_0001235101-mRNA-1"/>
    </source>
</evidence>
<dbReference type="Pfam" id="PF00781">
    <property type="entry name" value="DAGK_cat"/>
    <property type="match status" value="1"/>
</dbReference>
<dbReference type="WBParaSite" id="ASIM_0001235101-mRNA-1">
    <property type="protein sequence ID" value="ASIM_0001235101-mRNA-1"/>
    <property type="gene ID" value="ASIM_0001235101"/>
</dbReference>
<keyword evidence="12" id="KW-0472">Membrane</keyword>
<evidence type="ECO:0000256" key="7">
    <source>
        <dbReference type="ARBA" id="ARBA00022777"/>
    </source>
</evidence>
<evidence type="ECO:0000256" key="6">
    <source>
        <dbReference type="ARBA" id="ARBA00022741"/>
    </source>
</evidence>
<keyword evidence="8" id="KW-0862">Zinc</keyword>
<evidence type="ECO:0000256" key="2">
    <source>
        <dbReference type="ARBA" id="ARBA00009280"/>
    </source>
</evidence>
<keyword evidence="5" id="KW-0677">Repeat</keyword>
<dbReference type="Proteomes" id="UP000267096">
    <property type="component" value="Unassembled WGS sequence"/>
</dbReference>
<evidence type="ECO:0000256" key="4">
    <source>
        <dbReference type="ARBA" id="ARBA00022723"/>
    </source>
</evidence>
<feature type="region of interest" description="Disordered" evidence="11">
    <location>
        <begin position="520"/>
        <end position="541"/>
    </location>
</feature>
<evidence type="ECO:0000256" key="3">
    <source>
        <dbReference type="ARBA" id="ARBA00022679"/>
    </source>
</evidence>
<proteinExistence type="inferred from homology"/>
<evidence type="ECO:0000256" key="12">
    <source>
        <dbReference type="SAM" id="Phobius"/>
    </source>
</evidence>
<dbReference type="EMBL" id="UYRR01031104">
    <property type="protein sequence ID" value="VDK45887.1"/>
    <property type="molecule type" value="Genomic_DNA"/>
</dbReference>
<dbReference type="Gene3D" id="2.60.200.40">
    <property type="match status" value="1"/>
</dbReference>
<feature type="domain" description="Phorbol-ester/DAG-type" evidence="13">
    <location>
        <begin position="94"/>
        <end position="146"/>
    </location>
</feature>
<accession>A0A0M3JVT5</accession>
<feature type="transmembrane region" description="Helical" evidence="12">
    <location>
        <begin position="44"/>
        <end position="63"/>
    </location>
</feature>
<dbReference type="Gene3D" id="3.40.50.10330">
    <property type="entry name" value="Probable inorganic polyphosphate/atp-NAD kinase, domain 1"/>
    <property type="match status" value="1"/>
</dbReference>
<keyword evidence="6 10" id="KW-0547">Nucleotide-binding</keyword>
<dbReference type="GO" id="GO:0007200">
    <property type="term" value="P:phospholipase C-activating G protein-coupled receptor signaling pathway"/>
    <property type="evidence" value="ECO:0007669"/>
    <property type="project" value="InterPro"/>
</dbReference>
<dbReference type="InterPro" id="IPR000756">
    <property type="entry name" value="Diacylglycerol_kin_accessory"/>
</dbReference>
<dbReference type="AlphaFoldDB" id="A0A0M3JVT5"/>
<feature type="transmembrane region" description="Helical" evidence="12">
    <location>
        <begin position="339"/>
        <end position="365"/>
    </location>
</feature>
<dbReference type="InterPro" id="IPR017438">
    <property type="entry name" value="ATP-NAD_kinase_N"/>
</dbReference>
<dbReference type="InterPro" id="IPR046349">
    <property type="entry name" value="C1-like_sf"/>
</dbReference>
<dbReference type="GO" id="GO:0005524">
    <property type="term" value="F:ATP binding"/>
    <property type="evidence" value="ECO:0007669"/>
    <property type="project" value="UniProtKB-KW"/>
</dbReference>
<dbReference type="PROSITE" id="PS50081">
    <property type="entry name" value="ZF_DAG_PE_2"/>
    <property type="match status" value="1"/>
</dbReference>
<evidence type="ECO:0000256" key="8">
    <source>
        <dbReference type="ARBA" id="ARBA00022833"/>
    </source>
</evidence>
<dbReference type="PANTHER" id="PTHR11255">
    <property type="entry name" value="DIACYLGLYCEROL KINASE"/>
    <property type="match status" value="1"/>
</dbReference>
<dbReference type="SMART" id="SM00046">
    <property type="entry name" value="DAGKc"/>
    <property type="match status" value="1"/>
</dbReference>
<dbReference type="Gene3D" id="3.30.60.20">
    <property type="match status" value="1"/>
</dbReference>
<keyword evidence="7 10" id="KW-0418">Kinase</keyword>
<dbReference type="Pfam" id="PF00609">
    <property type="entry name" value="DAGK_acc"/>
    <property type="match status" value="1"/>
</dbReference>
<evidence type="ECO:0000256" key="9">
    <source>
        <dbReference type="ARBA" id="ARBA00022840"/>
    </source>
</evidence>
<dbReference type="OrthoDB" id="242257at2759"/>
<organism evidence="17">
    <name type="scientific">Anisakis simplex</name>
    <name type="common">Herring worm</name>
    <dbReference type="NCBI Taxonomy" id="6269"/>
    <lineage>
        <taxon>Eukaryota</taxon>
        <taxon>Metazoa</taxon>
        <taxon>Ecdysozoa</taxon>
        <taxon>Nematoda</taxon>
        <taxon>Chromadorea</taxon>
        <taxon>Rhabditida</taxon>
        <taxon>Spirurina</taxon>
        <taxon>Ascaridomorpha</taxon>
        <taxon>Ascaridoidea</taxon>
        <taxon>Anisakidae</taxon>
        <taxon>Anisakis</taxon>
        <taxon>Anisakis simplex complex</taxon>
    </lineage>
</organism>